<keyword evidence="1" id="KW-0560">Oxidoreductase</keyword>
<dbReference type="PANTHER" id="PTHR13847">
    <property type="entry name" value="SARCOSINE DEHYDROGENASE-RELATED"/>
    <property type="match status" value="1"/>
</dbReference>
<evidence type="ECO:0000256" key="1">
    <source>
        <dbReference type="ARBA" id="ARBA00023002"/>
    </source>
</evidence>
<feature type="compositionally biased region" description="Pro residues" evidence="2">
    <location>
        <begin position="1"/>
        <end position="13"/>
    </location>
</feature>
<dbReference type="SUPFAM" id="SSF51905">
    <property type="entry name" value="FAD/NAD(P)-binding domain"/>
    <property type="match status" value="1"/>
</dbReference>
<comment type="caution">
    <text evidence="4">The sequence shown here is derived from an EMBL/GenBank/DDBJ whole genome shotgun (WGS) entry which is preliminary data.</text>
</comment>
<evidence type="ECO:0000313" key="4">
    <source>
        <dbReference type="EMBL" id="MBO1324237.1"/>
    </source>
</evidence>
<keyword evidence="5" id="KW-1185">Reference proteome</keyword>
<protein>
    <submittedName>
        <fullName evidence="4">FAD-binding oxidoreductase</fullName>
    </submittedName>
</protein>
<accession>A0A939KPQ7</accession>
<evidence type="ECO:0000259" key="3">
    <source>
        <dbReference type="Pfam" id="PF01266"/>
    </source>
</evidence>
<sequence length="438" mass="46604">MAPTNPAPAPPDAPYWWQAAPRPVPSREAPPTAVDAVIVGSGLTGLNAALEIARGGRSVVVVEAQALGFGASTRNAGFVSRSFKHGFGTVEKKFGLAYALQLFGELDASVRAVERRIAEENIACFMNTNGRFLPCASEAHLAALLSDLDTQRKHMGFAFTPVSRSNVTRELGTDKYVGGAIVHGLGGLHPGLYHAGLLAAARRAGVAFVDNTPVLSISGQQGAFRVRTSRGEITCRDVVIGTNGYTHGLLPWLDRRLIPFDAFMIATGPLSPEAMARAIPGGKVTIDSNHNALFVRPSPDGTRVLFGGLTGSALANLPDKGRHLQRMLGTLIPSLAQAELDTVWTGKCAATFDLFPHMGCHDGIYFAAGYCFVGVPMGTYLGTKIGQAVLGRREAASLFADKSFRSMPFYNGRPWFVPLVTRYWQGLDARTPSGAIAA</sequence>
<dbReference type="Gene3D" id="3.50.50.60">
    <property type="entry name" value="FAD/NAD(P)-binding domain"/>
    <property type="match status" value="1"/>
</dbReference>
<dbReference type="AlphaFoldDB" id="A0A939KPQ7"/>
<feature type="domain" description="FAD dependent oxidoreductase" evidence="3">
    <location>
        <begin position="35"/>
        <end position="383"/>
    </location>
</feature>
<evidence type="ECO:0000313" key="5">
    <source>
        <dbReference type="Proteomes" id="UP000664073"/>
    </source>
</evidence>
<reference evidence="4" key="1">
    <citation type="submission" date="2021-03" db="EMBL/GenBank/DDBJ databases">
        <title>The complete genome sequence of Acetobacter sp. TBRC 12339.</title>
        <authorList>
            <person name="Charoenyingcharoen P."/>
            <person name="Yukphan P."/>
        </authorList>
    </citation>
    <scope>NUCLEOTIDE SEQUENCE</scope>
    <source>
        <strain evidence="4">TBRC 12339</strain>
    </source>
</reference>
<dbReference type="EMBL" id="JAFVMH010000001">
    <property type="protein sequence ID" value="MBO1324237.1"/>
    <property type="molecule type" value="Genomic_DNA"/>
</dbReference>
<dbReference type="InterPro" id="IPR036188">
    <property type="entry name" value="FAD/NAD-bd_sf"/>
</dbReference>
<dbReference type="RefSeq" id="WP_207844876.1">
    <property type="nucleotide sequence ID" value="NZ_JAFVMH010000001.1"/>
</dbReference>
<dbReference type="GO" id="GO:0005737">
    <property type="term" value="C:cytoplasm"/>
    <property type="evidence" value="ECO:0007669"/>
    <property type="project" value="TreeGrafter"/>
</dbReference>
<dbReference type="Gene3D" id="3.30.9.10">
    <property type="entry name" value="D-Amino Acid Oxidase, subunit A, domain 2"/>
    <property type="match status" value="1"/>
</dbReference>
<evidence type="ECO:0000256" key="2">
    <source>
        <dbReference type="SAM" id="MobiDB-lite"/>
    </source>
</evidence>
<dbReference type="Proteomes" id="UP000664073">
    <property type="component" value="Unassembled WGS sequence"/>
</dbReference>
<dbReference type="PANTHER" id="PTHR13847:SF281">
    <property type="entry name" value="FAD DEPENDENT OXIDOREDUCTASE DOMAIN-CONTAINING PROTEIN"/>
    <property type="match status" value="1"/>
</dbReference>
<organism evidence="4 5">
    <name type="scientific">Acetobacter garciniae</name>
    <dbReference type="NCBI Taxonomy" id="2817435"/>
    <lineage>
        <taxon>Bacteria</taxon>
        <taxon>Pseudomonadati</taxon>
        <taxon>Pseudomonadota</taxon>
        <taxon>Alphaproteobacteria</taxon>
        <taxon>Acetobacterales</taxon>
        <taxon>Acetobacteraceae</taxon>
        <taxon>Acetobacter</taxon>
    </lineage>
</organism>
<proteinExistence type="predicted"/>
<gene>
    <name evidence="4" type="ORF">J2D77_03565</name>
</gene>
<dbReference type="Pfam" id="PF01266">
    <property type="entry name" value="DAO"/>
    <property type="match status" value="1"/>
</dbReference>
<dbReference type="GO" id="GO:0016491">
    <property type="term" value="F:oxidoreductase activity"/>
    <property type="evidence" value="ECO:0007669"/>
    <property type="project" value="UniProtKB-KW"/>
</dbReference>
<dbReference type="InterPro" id="IPR006076">
    <property type="entry name" value="FAD-dep_OxRdtase"/>
</dbReference>
<feature type="region of interest" description="Disordered" evidence="2">
    <location>
        <begin position="1"/>
        <end position="28"/>
    </location>
</feature>
<name>A0A939KPQ7_9PROT</name>